<feature type="compositionally biased region" description="Polar residues" evidence="2">
    <location>
        <begin position="140"/>
        <end position="151"/>
    </location>
</feature>
<feature type="region of interest" description="Disordered" evidence="2">
    <location>
        <begin position="96"/>
        <end position="163"/>
    </location>
</feature>
<evidence type="ECO:0000256" key="2">
    <source>
        <dbReference type="SAM" id="MobiDB-lite"/>
    </source>
</evidence>
<dbReference type="Proteomes" id="UP000324800">
    <property type="component" value="Unassembled WGS sequence"/>
</dbReference>
<feature type="compositionally biased region" description="Polar residues" evidence="2">
    <location>
        <begin position="112"/>
        <end position="130"/>
    </location>
</feature>
<keyword evidence="1" id="KW-0175">Coiled coil</keyword>
<protein>
    <submittedName>
        <fullName evidence="3">Uncharacterized protein</fullName>
    </submittedName>
</protein>
<feature type="region of interest" description="Disordered" evidence="2">
    <location>
        <begin position="308"/>
        <end position="348"/>
    </location>
</feature>
<evidence type="ECO:0000256" key="1">
    <source>
        <dbReference type="SAM" id="Coils"/>
    </source>
</evidence>
<dbReference type="EMBL" id="SNRW01016623">
    <property type="protein sequence ID" value="KAA6369166.1"/>
    <property type="molecule type" value="Genomic_DNA"/>
</dbReference>
<proteinExistence type="predicted"/>
<reference evidence="3 4" key="1">
    <citation type="submission" date="2019-03" db="EMBL/GenBank/DDBJ databases">
        <title>Single cell metagenomics reveals metabolic interactions within the superorganism composed of flagellate Streblomastix strix and complex community of Bacteroidetes bacteria on its surface.</title>
        <authorList>
            <person name="Treitli S.C."/>
            <person name="Kolisko M."/>
            <person name="Husnik F."/>
            <person name="Keeling P."/>
            <person name="Hampl V."/>
        </authorList>
    </citation>
    <scope>NUCLEOTIDE SEQUENCE [LARGE SCALE GENOMIC DNA]</scope>
    <source>
        <strain evidence="3">ST1C</strain>
    </source>
</reference>
<feature type="coiled-coil region" evidence="1">
    <location>
        <begin position="266"/>
        <end position="300"/>
    </location>
</feature>
<evidence type="ECO:0000313" key="4">
    <source>
        <dbReference type="Proteomes" id="UP000324800"/>
    </source>
</evidence>
<dbReference type="AlphaFoldDB" id="A0A5J4UEI2"/>
<feature type="compositionally biased region" description="Low complexity" evidence="2">
    <location>
        <begin position="319"/>
        <end position="348"/>
    </location>
</feature>
<sequence length="661" mass="75656">MSINLSDPDAKPQRQITVTVGPDGFTDRERDLINRLQILLMKEQQFNESEQENARYKAVDIAQKLGMNSGLNANIEKILSQRSDSNADQIWQQVQSFQTSGGQSRIDVHPGIQTSFDASPASDSISSYPTQYEPGHLGVTSDTTKDQQNSHSSKRQEQQLQQQLQQQQQQQLQYGNEQQVQGWNEEQKYMLVGLEGIADGATKDKIFKQQRVLNNWSILTMKLKHKLMIARLPDLKARSAAEEQGIEHIEQNSDIGDGQNQRKNQKQNLIDQLSGTQAQIKLTEEQIKQIKKDEDKLTRRLLGTKQPYIKKPKVHNLNGSQILSGSQQGQSVQQQQDEQEQQQLGEDGLPIRDAQFYNTVTLKDLKDLEKKFYKDMQQLKQKNYKDFVTRMRESQQSKLQNLQLIKKVIAKQRQANIMKVMEAACLLVYPTKEQLKYIRREDVNSQLRPNSVSPVNSPVRYESQAYSQQGNQQFNNYSGNQTFPMANAQSNIIAHRFDPDAVDLLNKMNQQKERREKQEIFGFQSERNKFGSFQQQRQSAIGSDRQIPNQTYSYTLPKIERSKTADIQHRTQYTSLSKQTTNQIDDTLIPYTYAQTILDSGMPVTLTSEQGTKQISPLTGNEWDRNVVFPRDVLIALQKEKDQSIGGCQKLLGIITGIILS</sequence>
<gene>
    <name evidence="3" type="ORF">EZS28_035307</name>
</gene>
<accession>A0A5J4UEI2</accession>
<comment type="caution">
    <text evidence="3">The sequence shown here is derived from an EMBL/GenBank/DDBJ whole genome shotgun (WGS) entry which is preliminary data.</text>
</comment>
<name>A0A5J4UEI2_9EUKA</name>
<organism evidence="3 4">
    <name type="scientific">Streblomastix strix</name>
    <dbReference type="NCBI Taxonomy" id="222440"/>
    <lineage>
        <taxon>Eukaryota</taxon>
        <taxon>Metamonada</taxon>
        <taxon>Preaxostyla</taxon>
        <taxon>Oxymonadida</taxon>
        <taxon>Streblomastigidae</taxon>
        <taxon>Streblomastix</taxon>
    </lineage>
</organism>
<evidence type="ECO:0000313" key="3">
    <source>
        <dbReference type="EMBL" id="KAA6369166.1"/>
    </source>
</evidence>